<keyword evidence="9" id="KW-1003">Cell membrane</keyword>
<feature type="transmembrane region" description="Helical" evidence="9">
    <location>
        <begin position="469"/>
        <end position="488"/>
    </location>
</feature>
<name>A0A848H409_9BURK</name>
<feature type="transmembrane region" description="Helical" evidence="9">
    <location>
        <begin position="123"/>
        <end position="150"/>
    </location>
</feature>
<keyword evidence="5 9" id="KW-1278">Translocase</keyword>
<evidence type="ECO:0000256" key="8">
    <source>
        <dbReference type="ARBA" id="ARBA00023136"/>
    </source>
</evidence>
<evidence type="ECO:0000256" key="3">
    <source>
        <dbReference type="ARBA" id="ARBA00022692"/>
    </source>
</evidence>
<evidence type="ECO:0000256" key="7">
    <source>
        <dbReference type="ARBA" id="ARBA00023065"/>
    </source>
</evidence>
<dbReference type="PIRSF" id="PIRSF001265">
    <property type="entry name" value="H+-PPase"/>
    <property type="match status" value="1"/>
</dbReference>
<dbReference type="NCBIfam" id="TIGR01104">
    <property type="entry name" value="V_PPase"/>
    <property type="match status" value="1"/>
</dbReference>
<comment type="catalytic activity">
    <reaction evidence="9">
        <text>diphosphate + H2O + H(+)(in) = 2 phosphate + 2 H(+)(out)</text>
        <dbReference type="Rhea" id="RHEA:13973"/>
        <dbReference type="ChEBI" id="CHEBI:15377"/>
        <dbReference type="ChEBI" id="CHEBI:15378"/>
        <dbReference type="ChEBI" id="CHEBI:33019"/>
        <dbReference type="ChEBI" id="CHEBI:43474"/>
        <dbReference type="EC" id="7.1.3.1"/>
    </reaction>
</comment>
<keyword evidence="3 9" id="KW-0812">Transmembrane</keyword>
<comment type="function">
    <text evidence="9">Proton pump that utilizes the energy of pyrophosphate hydrolysis as the driving force for proton movement across the membrane. Generates a proton motive force.</text>
</comment>
<feature type="transmembrane region" description="Helical" evidence="9">
    <location>
        <begin position="82"/>
        <end position="103"/>
    </location>
</feature>
<keyword evidence="6 9" id="KW-1133">Transmembrane helix</keyword>
<feature type="transmembrane region" description="Helical" evidence="9">
    <location>
        <begin position="394"/>
        <end position="414"/>
    </location>
</feature>
<accession>A0A848H409</accession>
<feature type="transmembrane region" description="Helical" evidence="9">
    <location>
        <begin position="265"/>
        <end position="285"/>
    </location>
</feature>
<organism evidence="10 11">
    <name type="scientific">Ramlibacter agri</name>
    <dbReference type="NCBI Taxonomy" id="2728837"/>
    <lineage>
        <taxon>Bacteria</taxon>
        <taxon>Pseudomonadati</taxon>
        <taxon>Pseudomonadota</taxon>
        <taxon>Betaproteobacteria</taxon>
        <taxon>Burkholderiales</taxon>
        <taxon>Comamonadaceae</taxon>
        <taxon>Ramlibacter</taxon>
    </lineage>
</organism>
<evidence type="ECO:0000256" key="1">
    <source>
        <dbReference type="ARBA" id="ARBA00004127"/>
    </source>
</evidence>
<evidence type="ECO:0000256" key="2">
    <source>
        <dbReference type="ARBA" id="ARBA00022448"/>
    </source>
</evidence>
<keyword evidence="7 9" id="KW-0406">Ion transport</keyword>
<dbReference type="NCBIfam" id="NF001960">
    <property type="entry name" value="PRK00733.3-5"/>
    <property type="match status" value="1"/>
</dbReference>
<comment type="subcellular location">
    <subcellularLocation>
        <location evidence="9">Cell membrane</location>
        <topology evidence="9">Multi-pass membrane protein</topology>
    </subcellularLocation>
    <subcellularLocation>
        <location evidence="1">Endomembrane system</location>
        <topology evidence="1">Multi-pass membrane protein</topology>
    </subcellularLocation>
</comment>
<keyword evidence="4 9" id="KW-0460">Magnesium</keyword>
<dbReference type="GO" id="GO:0012505">
    <property type="term" value="C:endomembrane system"/>
    <property type="evidence" value="ECO:0007669"/>
    <property type="project" value="UniProtKB-SubCell"/>
</dbReference>
<feature type="transmembrane region" description="Helical" evidence="9">
    <location>
        <begin position="333"/>
        <end position="352"/>
    </location>
</feature>
<comment type="subunit">
    <text evidence="9">Homodimer.</text>
</comment>
<dbReference type="RefSeq" id="WP_169419590.1">
    <property type="nucleotide sequence ID" value="NZ_JABBFX010000001.1"/>
</dbReference>
<protein>
    <recommendedName>
        <fullName evidence="9">K(+)-insensitive pyrophosphate-energized proton pump</fullName>
        <ecNumber evidence="9">7.1.3.1</ecNumber>
    </recommendedName>
    <alternativeName>
        <fullName evidence="9">Membrane-bound proton-translocating pyrophosphatase</fullName>
    </alternativeName>
    <alternativeName>
        <fullName evidence="9">Pyrophosphate-energized inorganic pyrophosphatase</fullName>
        <shortName evidence="9">H(+)-PPase</shortName>
    </alternativeName>
</protein>
<dbReference type="PANTHER" id="PTHR31998">
    <property type="entry name" value="K(+)-INSENSITIVE PYROPHOSPHATE-ENERGIZED PROTON PUMP"/>
    <property type="match status" value="1"/>
</dbReference>
<comment type="caution">
    <text evidence="10">The sequence shown here is derived from an EMBL/GenBank/DDBJ whole genome shotgun (WGS) entry which is preliminary data.</text>
</comment>
<evidence type="ECO:0000256" key="9">
    <source>
        <dbReference type="HAMAP-Rule" id="MF_01129"/>
    </source>
</evidence>
<feature type="transmembrane region" description="Helical" evidence="9">
    <location>
        <begin position="665"/>
        <end position="685"/>
    </location>
</feature>
<comment type="similarity">
    <text evidence="9">Belongs to the H(+)-translocating pyrophosphatase (TC 3.A.10) family. K(+)-insensitive subfamily.</text>
</comment>
<evidence type="ECO:0000256" key="5">
    <source>
        <dbReference type="ARBA" id="ARBA00022967"/>
    </source>
</evidence>
<evidence type="ECO:0000313" key="10">
    <source>
        <dbReference type="EMBL" id="NML45525.1"/>
    </source>
</evidence>
<evidence type="ECO:0000313" key="11">
    <source>
        <dbReference type="Proteomes" id="UP000541185"/>
    </source>
</evidence>
<keyword evidence="9" id="KW-0375">Hydrogen ion transport</keyword>
<reference evidence="10 11" key="1">
    <citation type="submission" date="2020-04" db="EMBL/GenBank/DDBJ databases">
        <title>Ramlibacter sp. G-1-2-2 isolated from soil.</title>
        <authorList>
            <person name="Dahal R.H."/>
        </authorList>
    </citation>
    <scope>NUCLEOTIDE SEQUENCE [LARGE SCALE GENOMIC DNA]</scope>
    <source>
        <strain evidence="10 11">G-1-2-2</strain>
    </source>
</reference>
<comment type="cofactor">
    <cofactor evidence="9">
        <name>Mg(2+)</name>
        <dbReference type="ChEBI" id="CHEBI:18420"/>
    </cofactor>
</comment>
<dbReference type="GO" id="GO:0000287">
    <property type="term" value="F:magnesium ion binding"/>
    <property type="evidence" value="ECO:0007669"/>
    <property type="project" value="UniProtKB-UniRule"/>
</dbReference>
<dbReference type="InterPro" id="IPR004131">
    <property type="entry name" value="PPase-energised_H-pump"/>
</dbReference>
<dbReference type="AlphaFoldDB" id="A0A848H409"/>
<dbReference type="GO" id="GO:0005886">
    <property type="term" value="C:plasma membrane"/>
    <property type="evidence" value="ECO:0007669"/>
    <property type="project" value="UniProtKB-SubCell"/>
</dbReference>
<dbReference type="GO" id="GO:0009678">
    <property type="term" value="F:diphosphate hydrolysis-driven proton transmembrane transporter activity"/>
    <property type="evidence" value="ECO:0007669"/>
    <property type="project" value="UniProtKB-UniRule"/>
</dbReference>
<proteinExistence type="inferred from homology"/>
<dbReference type="Pfam" id="PF03030">
    <property type="entry name" value="H_PPase"/>
    <property type="match status" value="1"/>
</dbReference>
<feature type="transmembrane region" description="Helical" evidence="9">
    <location>
        <begin position="509"/>
        <end position="529"/>
    </location>
</feature>
<dbReference type="EC" id="7.1.3.1" evidence="9"/>
<keyword evidence="8 9" id="KW-0472">Membrane</keyword>
<evidence type="ECO:0000256" key="4">
    <source>
        <dbReference type="ARBA" id="ARBA00022842"/>
    </source>
</evidence>
<keyword evidence="11" id="KW-1185">Reference proteome</keyword>
<feature type="transmembrane region" description="Helical" evidence="9">
    <location>
        <begin position="241"/>
        <end position="259"/>
    </location>
</feature>
<feature type="transmembrane region" description="Helical" evidence="9">
    <location>
        <begin position="58"/>
        <end position="76"/>
    </location>
</feature>
<dbReference type="NCBIfam" id="NF001951">
    <property type="entry name" value="PRK00733.1-2"/>
    <property type="match status" value="1"/>
</dbReference>
<dbReference type="HAMAP" id="MF_01129">
    <property type="entry name" value="PPase_energized_pump"/>
    <property type="match status" value="1"/>
</dbReference>
<keyword evidence="10" id="KW-0378">Hydrolase</keyword>
<sequence>MTGNSTALILALVCGLAAVVYGFWARSWILSKDAGNPRMQEIAAAVQAGAAAYLARQYRIIAIVGVVLAILIGIFLDMTTAIGFVVGAVLSGACGFIGMNVSVRANVRTAQAATTGIGPALDVAFRGGAITGMLVVGLGLIGVTGFYWFLAGNGQLTPDKHLATLLNPLIGFAFGASLISIFARLGGGIFTKGADVGADLVGKVEAGIPEDDPRNPAVIADNVGDNVGDCAGMAADLFETYAVTLIATMVLGSLLIAAAPVNAVLYPLALGAVSIIASIIGCFFVKASPGMKNVMPALYKGLIVAGVLSLIAFFFVTRWLMPDNALGGTGAQMKLFGACVVGLALTGILVWVTEYYTGTQYHPVQHIAQASTTGHGTNIIAGLGVSMKSTAWPVLFVCVAIFVAYALAGLYGIAVAATSMLSMAGIVVALDAYGPITDNAGGIAEMSDLPSSVRDITDPLDAVGNTTKAVTKGYAIGSAGLAALVLFADYTHKLETLGQQIRFDLSDPMVIIGLFIGGLIPYLFGAMAMEAVGRAAGSVVVEVRRQFREIKGIMEGTAKPEYGVAVDMLTKAAIKEMMIPSLLPVVVPILVGLLLGPKALGGLLMGTIVTGLFVAISMCTGGGAWDNAKKYIEDGHHGGKGSDAHKAAVTGDTVGDPYKDTAGPAVNPLIKIINIVALLIVPLVVKFHS</sequence>
<dbReference type="EMBL" id="JABBFX010000001">
    <property type="protein sequence ID" value="NML45525.1"/>
    <property type="molecule type" value="Genomic_DNA"/>
</dbReference>
<dbReference type="GO" id="GO:0004427">
    <property type="term" value="F:inorganic diphosphate phosphatase activity"/>
    <property type="evidence" value="ECO:0007669"/>
    <property type="project" value="UniProtKB-UniRule"/>
</dbReference>
<feature type="transmembrane region" description="Helical" evidence="9">
    <location>
        <begin position="297"/>
        <end position="321"/>
    </location>
</feature>
<dbReference type="NCBIfam" id="NF001953">
    <property type="entry name" value="PRK00733.2-1"/>
    <property type="match status" value="1"/>
</dbReference>
<feature type="transmembrane region" description="Helical" evidence="9">
    <location>
        <begin position="603"/>
        <end position="625"/>
    </location>
</feature>
<evidence type="ECO:0000256" key="6">
    <source>
        <dbReference type="ARBA" id="ARBA00022989"/>
    </source>
</evidence>
<keyword evidence="2 9" id="KW-0813">Transport</keyword>
<comment type="caution">
    <text evidence="9">Lacks conserved residue(s) required for the propagation of feature annotation.</text>
</comment>
<feature type="transmembrane region" description="Helical" evidence="9">
    <location>
        <begin position="6"/>
        <end position="24"/>
    </location>
</feature>
<feature type="site" description="Determinant of potassium independence" evidence="9">
    <location>
        <position position="468"/>
    </location>
</feature>
<feature type="transmembrane region" description="Helical" evidence="9">
    <location>
        <begin position="162"/>
        <end position="183"/>
    </location>
</feature>
<gene>
    <name evidence="9" type="primary">hppA</name>
    <name evidence="10" type="ORF">HHL11_17365</name>
</gene>
<dbReference type="Proteomes" id="UP000541185">
    <property type="component" value="Unassembled WGS sequence"/>
</dbReference>
<feature type="transmembrane region" description="Helical" evidence="9">
    <location>
        <begin position="577"/>
        <end position="596"/>
    </location>
</feature>